<sequence>MSSSTNTNPQGQNQPGLVASHAEYIKGAAESVIGNVTGSHAWTTSGEQDKAHAKAQLKAATESRNPATDGYGRVEEIAGKVTGCQGMRQEGMASANKPRSE</sequence>
<evidence type="ECO:0000313" key="3">
    <source>
        <dbReference type="Proteomes" id="UP001285441"/>
    </source>
</evidence>
<dbReference type="EMBL" id="JAULSW010000002">
    <property type="protein sequence ID" value="KAK3389538.1"/>
    <property type="molecule type" value="Genomic_DNA"/>
</dbReference>
<comment type="caution">
    <text evidence="2">The sequence shown here is derived from an EMBL/GenBank/DDBJ whole genome shotgun (WGS) entry which is preliminary data.</text>
</comment>
<evidence type="ECO:0000313" key="2">
    <source>
        <dbReference type="EMBL" id="KAK3389538.1"/>
    </source>
</evidence>
<proteinExistence type="predicted"/>
<evidence type="ECO:0000256" key="1">
    <source>
        <dbReference type="SAM" id="MobiDB-lite"/>
    </source>
</evidence>
<dbReference type="AlphaFoldDB" id="A0AAE0NXC8"/>
<name>A0AAE0NXC8_9PEZI</name>
<gene>
    <name evidence="2" type="ORF">B0H63DRAFT_101377</name>
</gene>
<evidence type="ECO:0008006" key="4">
    <source>
        <dbReference type="Google" id="ProtNLM"/>
    </source>
</evidence>
<accession>A0AAE0NXC8</accession>
<protein>
    <recommendedName>
        <fullName evidence="4">CsbD-like domain-containing protein</fullName>
    </recommendedName>
</protein>
<feature type="region of interest" description="Disordered" evidence="1">
    <location>
        <begin position="39"/>
        <end position="72"/>
    </location>
</feature>
<keyword evidence="3" id="KW-1185">Reference proteome</keyword>
<reference evidence="2" key="1">
    <citation type="journal article" date="2023" name="Mol. Phylogenet. Evol.">
        <title>Genome-scale phylogeny and comparative genomics of the fungal order Sordariales.</title>
        <authorList>
            <person name="Hensen N."/>
            <person name="Bonometti L."/>
            <person name="Westerberg I."/>
            <person name="Brannstrom I.O."/>
            <person name="Guillou S."/>
            <person name="Cros-Aarteil S."/>
            <person name="Calhoun S."/>
            <person name="Haridas S."/>
            <person name="Kuo A."/>
            <person name="Mondo S."/>
            <person name="Pangilinan J."/>
            <person name="Riley R."/>
            <person name="LaButti K."/>
            <person name="Andreopoulos B."/>
            <person name="Lipzen A."/>
            <person name="Chen C."/>
            <person name="Yan M."/>
            <person name="Daum C."/>
            <person name="Ng V."/>
            <person name="Clum A."/>
            <person name="Steindorff A."/>
            <person name="Ohm R.A."/>
            <person name="Martin F."/>
            <person name="Silar P."/>
            <person name="Natvig D.O."/>
            <person name="Lalanne C."/>
            <person name="Gautier V."/>
            <person name="Ament-Velasquez S.L."/>
            <person name="Kruys A."/>
            <person name="Hutchinson M.I."/>
            <person name="Powell A.J."/>
            <person name="Barry K."/>
            <person name="Miller A.N."/>
            <person name="Grigoriev I.V."/>
            <person name="Debuchy R."/>
            <person name="Gladieux P."/>
            <person name="Hiltunen Thoren M."/>
            <person name="Johannesson H."/>
        </authorList>
    </citation>
    <scope>NUCLEOTIDE SEQUENCE</scope>
    <source>
        <strain evidence="2">CBS 232.78</strain>
    </source>
</reference>
<reference evidence="2" key="2">
    <citation type="submission" date="2023-06" db="EMBL/GenBank/DDBJ databases">
        <authorList>
            <consortium name="Lawrence Berkeley National Laboratory"/>
            <person name="Haridas S."/>
            <person name="Hensen N."/>
            <person name="Bonometti L."/>
            <person name="Westerberg I."/>
            <person name="Brannstrom I.O."/>
            <person name="Guillou S."/>
            <person name="Cros-Aarteil S."/>
            <person name="Calhoun S."/>
            <person name="Kuo A."/>
            <person name="Mondo S."/>
            <person name="Pangilinan J."/>
            <person name="Riley R."/>
            <person name="LaButti K."/>
            <person name="Andreopoulos B."/>
            <person name="Lipzen A."/>
            <person name="Chen C."/>
            <person name="Yanf M."/>
            <person name="Daum C."/>
            <person name="Ng V."/>
            <person name="Clum A."/>
            <person name="Steindorff A."/>
            <person name="Ohm R."/>
            <person name="Martin F."/>
            <person name="Silar P."/>
            <person name="Natvig D."/>
            <person name="Lalanne C."/>
            <person name="Gautier V."/>
            <person name="Ament-velasquez S.L."/>
            <person name="Kruys A."/>
            <person name="Hutchinson M.I."/>
            <person name="Powell A.J."/>
            <person name="Barry K."/>
            <person name="Miller A.N."/>
            <person name="Grigoriev I.V."/>
            <person name="Debuchy R."/>
            <person name="Gladieux P."/>
            <person name="Thoren M.H."/>
            <person name="Johannesson H."/>
        </authorList>
    </citation>
    <scope>NUCLEOTIDE SEQUENCE</scope>
    <source>
        <strain evidence="2">CBS 232.78</strain>
    </source>
</reference>
<organism evidence="2 3">
    <name type="scientific">Podospora didyma</name>
    <dbReference type="NCBI Taxonomy" id="330526"/>
    <lineage>
        <taxon>Eukaryota</taxon>
        <taxon>Fungi</taxon>
        <taxon>Dikarya</taxon>
        <taxon>Ascomycota</taxon>
        <taxon>Pezizomycotina</taxon>
        <taxon>Sordariomycetes</taxon>
        <taxon>Sordariomycetidae</taxon>
        <taxon>Sordariales</taxon>
        <taxon>Podosporaceae</taxon>
        <taxon>Podospora</taxon>
    </lineage>
</organism>
<dbReference type="Proteomes" id="UP001285441">
    <property type="component" value="Unassembled WGS sequence"/>
</dbReference>